<dbReference type="Pfam" id="PF12146">
    <property type="entry name" value="Hydrolase_4"/>
    <property type="match status" value="1"/>
</dbReference>
<feature type="region of interest" description="Disordered" evidence="1">
    <location>
        <begin position="620"/>
        <end position="664"/>
    </location>
</feature>
<feature type="region of interest" description="Disordered" evidence="1">
    <location>
        <begin position="271"/>
        <end position="291"/>
    </location>
</feature>
<evidence type="ECO:0000313" key="3">
    <source>
        <dbReference type="EMBL" id="ETW27114.1"/>
    </source>
</evidence>
<evidence type="ECO:0000259" key="2">
    <source>
        <dbReference type="Pfam" id="PF12146"/>
    </source>
</evidence>
<dbReference type="Proteomes" id="UP000030656">
    <property type="component" value="Unassembled WGS sequence"/>
</dbReference>
<dbReference type="SUPFAM" id="SSF53474">
    <property type="entry name" value="alpha/beta-Hydrolases"/>
    <property type="match status" value="1"/>
</dbReference>
<dbReference type="EMBL" id="KI928099">
    <property type="protein sequence ID" value="ETW27114.1"/>
    <property type="molecule type" value="Genomic_DNA"/>
</dbReference>
<dbReference type="InterPro" id="IPR029058">
    <property type="entry name" value="AB_hydrolase_fold"/>
</dbReference>
<evidence type="ECO:0000256" key="1">
    <source>
        <dbReference type="SAM" id="MobiDB-lite"/>
    </source>
</evidence>
<dbReference type="PANTHER" id="PTHR11614">
    <property type="entry name" value="PHOSPHOLIPASE-RELATED"/>
    <property type="match status" value="1"/>
</dbReference>
<name>A0A024VEF6_PLAFA</name>
<dbReference type="OrthoDB" id="2498029at2759"/>
<dbReference type="InterPro" id="IPR051044">
    <property type="entry name" value="MAG_DAG_Lipase"/>
</dbReference>
<accession>A0A024VEF6</accession>
<dbReference type="FunFam" id="3.40.50.1820:FF:000104">
    <property type="entry name" value="Alpha/beta hydrolase, putative"/>
    <property type="match status" value="1"/>
</dbReference>
<organism evidence="3 4">
    <name type="scientific">Plasmodium falciparum FCH/4</name>
    <dbReference type="NCBI Taxonomy" id="1036724"/>
    <lineage>
        <taxon>Eukaryota</taxon>
        <taxon>Sar</taxon>
        <taxon>Alveolata</taxon>
        <taxon>Apicomplexa</taxon>
        <taxon>Aconoidasida</taxon>
        <taxon>Haemosporida</taxon>
        <taxon>Plasmodiidae</taxon>
        <taxon>Plasmodium</taxon>
        <taxon>Plasmodium (Laverania)</taxon>
    </lineage>
</organism>
<reference evidence="3 4" key="1">
    <citation type="submission" date="2013-02" db="EMBL/GenBank/DDBJ databases">
        <title>The Genome Annotation of Plasmodium falciparum FCH/4.</title>
        <authorList>
            <consortium name="The Broad Institute Genome Sequencing Platform"/>
            <consortium name="The Broad Institute Genome Sequencing Center for Infectious Disease"/>
            <person name="Neafsey D."/>
            <person name="Hoffman S."/>
            <person name="Volkman S."/>
            <person name="Rosenthal P."/>
            <person name="Walker B."/>
            <person name="Young S.K."/>
            <person name="Zeng Q."/>
            <person name="Gargeya S."/>
            <person name="Fitzgerald M."/>
            <person name="Haas B."/>
            <person name="Abouelleil A."/>
            <person name="Allen A.W."/>
            <person name="Alvarado L."/>
            <person name="Arachchi H.M."/>
            <person name="Berlin A.M."/>
            <person name="Chapman S.B."/>
            <person name="Gainer-Dewar J."/>
            <person name="Goldberg J."/>
            <person name="Griggs A."/>
            <person name="Gujja S."/>
            <person name="Hansen M."/>
            <person name="Howarth C."/>
            <person name="Imamovic A."/>
            <person name="Ireland A."/>
            <person name="Larimer J."/>
            <person name="McCowan C."/>
            <person name="Murphy C."/>
            <person name="Pearson M."/>
            <person name="Poon T.W."/>
            <person name="Priest M."/>
            <person name="Roberts A."/>
            <person name="Saif S."/>
            <person name="Shea T."/>
            <person name="Sisk P."/>
            <person name="Sykes S."/>
            <person name="Wortman J."/>
            <person name="Nusbaum C."/>
            <person name="Birren B."/>
        </authorList>
    </citation>
    <scope>NUCLEOTIDE SEQUENCE [LARGE SCALE GENOMIC DNA]</scope>
    <source>
        <strain evidence="3 4">FCH/4</strain>
    </source>
</reference>
<proteinExistence type="predicted"/>
<dbReference type="Gene3D" id="3.40.50.1820">
    <property type="entry name" value="alpha/beta hydrolase"/>
    <property type="match status" value="1"/>
</dbReference>
<feature type="region of interest" description="Disordered" evidence="1">
    <location>
        <begin position="315"/>
        <end position="334"/>
    </location>
</feature>
<gene>
    <name evidence="3" type="ORF">PFFCH_05410</name>
</gene>
<feature type="compositionally biased region" description="Basic and acidic residues" evidence="1">
    <location>
        <begin position="625"/>
        <end position="659"/>
    </location>
</feature>
<dbReference type="InterPro" id="IPR022742">
    <property type="entry name" value="Hydrolase_4"/>
</dbReference>
<protein>
    <recommendedName>
        <fullName evidence="2">Serine aminopeptidase S33 domain-containing protein</fullName>
    </recommendedName>
</protein>
<dbReference type="AlphaFoldDB" id="A0A024VEF6"/>
<feature type="domain" description="Serine aminopeptidase S33" evidence="2">
    <location>
        <begin position="389"/>
        <end position="608"/>
    </location>
</feature>
<evidence type="ECO:0000313" key="4">
    <source>
        <dbReference type="Proteomes" id="UP000030656"/>
    </source>
</evidence>
<reference evidence="3 4" key="2">
    <citation type="submission" date="2013-02" db="EMBL/GenBank/DDBJ databases">
        <title>The Genome Sequence of Plasmodium falciparum FCH/4.</title>
        <authorList>
            <consortium name="The Broad Institute Genome Sequencing Platform"/>
            <consortium name="The Broad Institute Genome Sequencing Center for Infectious Disease"/>
            <person name="Neafsey D."/>
            <person name="Cheeseman I."/>
            <person name="Volkman S."/>
            <person name="Adams J."/>
            <person name="Walker B."/>
            <person name="Young S.K."/>
            <person name="Zeng Q."/>
            <person name="Gargeya S."/>
            <person name="Fitzgerald M."/>
            <person name="Haas B."/>
            <person name="Abouelleil A."/>
            <person name="Alvarado L."/>
            <person name="Arachchi H.M."/>
            <person name="Berlin A.M."/>
            <person name="Chapman S.B."/>
            <person name="Dewar J."/>
            <person name="Goldberg J."/>
            <person name="Griggs A."/>
            <person name="Gujja S."/>
            <person name="Hansen M."/>
            <person name="Howarth C."/>
            <person name="Imamovic A."/>
            <person name="Larimer J."/>
            <person name="McCowan C."/>
            <person name="Murphy C."/>
            <person name="Neiman D."/>
            <person name="Pearson M."/>
            <person name="Priest M."/>
            <person name="Roberts A."/>
            <person name="Saif S."/>
            <person name="Shea T."/>
            <person name="Sisk P."/>
            <person name="Sykes S."/>
            <person name="Wortman J."/>
            <person name="Nusbaum C."/>
            <person name="Birren B."/>
        </authorList>
    </citation>
    <scope>NUCLEOTIDE SEQUENCE [LARGE SCALE GENOMIC DNA]</scope>
    <source>
        <strain evidence="3 4">FCH/4</strain>
    </source>
</reference>
<sequence>MLNFRRWSSIICKELMIKINIKSNEYKLFSIYFKNDKKNTKNCLVPTVSKRITMTVLGMIYLLIKDVALIEHKKISQLKIVDRYTRKLAEALKDDERFEKLLLSNDIYDKTGNKSNVNDHENVKEETLSDVNYDNNEDELSSHIPDVNYDNNEDELSSHIPYVNYDIIKRLIYDDSKKYYLNEKNKEEIRNAEKKFKNILNEEKHDKDDYIIFDDGNPEVHFFTNKDNMKIARYAWYIPNAKAHIFALHGITSHLRNEYLNYYGRPKWVNEKRNTNGGDIKNENGSTKKGKCESCDINELKKNVKSENASLKSASAHSIMSDTEKKKNNLKKNVHSESSVSEMNFKTHIDDTKVLLIDESDNNENVDSNLYYCSYCGLSDYCNCGERTLSYENSWIQKFNDNQFSFFGIDNQSHGLSDGFKDERCFVDDFENFVLDAVQGLEIFIKELKEKNDVKPIIIMGTSMGGCIALKMFEYIHKLNKEWKSQIKSLVLISPMISVERQKSKFTNRILISIGNILKGFHPLLTLDVKEGGSKYPWIKYDSEIDPFQYSEGLKVGMVSECVKGADNCMKHNILKYIDKSNVDIMILQSKYDVTVDPTGTVNFMKKMIDLYNSKIDKNSNNNKDINDTKNKKNVERTNLKGFNKNKEKKQVSADDKDVSNSSELLDLDNEPCKHLEDYTVLEGNELEPDKHLWKSCNHGYYKNFKKKIKSKKNNKNDSDKEDKKFKHLSAHILNYGAHSLACEPETAESVDILVNWLNNIYP</sequence>